<dbReference type="Proteomes" id="UP000279227">
    <property type="component" value="Chromosome"/>
</dbReference>
<name>A0A3S4QTS7_CHRGE</name>
<evidence type="ECO:0000313" key="3">
    <source>
        <dbReference type="Proteomes" id="UP000279227"/>
    </source>
</evidence>
<protein>
    <submittedName>
        <fullName evidence="2">Uncharacterized protein conserved in bacteria</fullName>
    </submittedName>
</protein>
<reference evidence="2 3" key="1">
    <citation type="submission" date="2018-12" db="EMBL/GenBank/DDBJ databases">
        <authorList>
            <consortium name="Pathogen Informatics"/>
        </authorList>
    </citation>
    <scope>NUCLEOTIDE SEQUENCE [LARGE SCALE GENOMIC DNA]</scope>
    <source>
        <strain evidence="2 3">NCTC11432</strain>
    </source>
</reference>
<evidence type="ECO:0000256" key="1">
    <source>
        <dbReference type="PROSITE-ProRule" id="PRU00182"/>
    </source>
</evidence>
<accession>A0A3S4QTS7</accession>
<organism evidence="2 3">
    <name type="scientific">Chryseobacterium gleum</name>
    <name type="common">Flavobacterium gleum</name>
    <dbReference type="NCBI Taxonomy" id="250"/>
    <lineage>
        <taxon>Bacteria</taxon>
        <taxon>Pseudomonadati</taxon>
        <taxon>Bacteroidota</taxon>
        <taxon>Flavobacteriia</taxon>
        <taxon>Flavobacteriales</taxon>
        <taxon>Weeksellaceae</taxon>
        <taxon>Chryseobacterium group</taxon>
        <taxon>Chryseobacterium</taxon>
    </lineage>
</organism>
<dbReference type="AlphaFoldDB" id="A0A3S4QTS7"/>
<dbReference type="PROSITE" id="PS50889">
    <property type="entry name" value="S4"/>
    <property type="match status" value="1"/>
</dbReference>
<dbReference type="OrthoDB" id="9810886at2"/>
<gene>
    <name evidence="2" type="ORF">NCTC11432_00258</name>
</gene>
<evidence type="ECO:0000313" key="2">
    <source>
        <dbReference type="EMBL" id="VEE04684.1"/>
    </source>
</evidence>
<dbReference type="GO" id="GO:0003723">
    <property type="term" value="F:RNA binding"/>
    <property type="evidence" value="ECO:0007669"/>
    <property type="project" value="UniProtKB-KW"/>
</dbReference>
<dbReference type="GeneID" id="93022562"/>
<dbReference type="KEGG" id="cgle:NCTC11432_00258"/>
<dbReference type="InterPro" id="IPR009412">
    <property type="entry name" value="DUF1062"/>
</dbReference>
<dbReference type="EMBL" id="LR134289">
    <property type="protein sequence ID" value="VEE04684.1"/>
    <property type="molecule type" value="Genomic_DNA"/>
</dbReference>
<dbReference type="Pfam" id="PF06353">
    <property type="entry name" value="DUF1062"/>
    <property type="match status" value="1"/>
</dbReference>
<dbReference type="RefSeq" id="WP_002980059.1">
    <property type="nucleotide sequence ID" value="NZ_CP068486.1"/>
</dbReference>
<keyword evidence="1" id="KW-0694">RNA-binding</keyword>
<sequence length="209" mass="24722">MSTKHIWEVKAKNTPLLKKKCNHCNSDRFQCSDKFRLNAQKKNIDIWLIYWCVQCNNTYNITVFSRIRTESISKDLFDKFSENHLETAWTYAFSLETIRKNNVETDPESVEYEIIRDDLSVEDLTNMKNEMISFQMKYPFDFNVRVSTVIRKCLGLSSSQLNQLLDINAVYCNEKLLQKKYKIKNGDVVQINRQALINLHLIVKENYSQ</sequence>
<proteinExistence type="predicted"/>